<feature type="region of interest" description="Disordered" evidence="1">
    <location>
        <begin position="39"/>
        <end position="80"/>
    </location>
</feature>
<evidence type="ECO:0000313" key="4">
    <source>
        <dbReference type="Proteomes" id="UP000186857"/>
    </source>
</evidence>
<evidence type="ECO:0000256" key="2">
    <source>
        <dbReference type="SAM" id="SignalP"/>
    </source>
</evidence>
<evidence type="ECO:0000256" key="1">
    <source>
        <dbReference type="SAM" id="MobiDB-lite"/>
    </source>
</evidence>
<organism evidence="3 4">
    <name type="scientific">Actinomyces oris</name>
    <dbReference type="NCBI Taxonomy" id="544580"/>
    <lineage>
        <taxon>Bacteria</taxon>
        <taxon>Bacillati</taxon>
        <taxon>Actinomycetota</taxon>
        <taxon>Actinomycetes</taxon>
        <taxon>Actinomycetales</taxon>
        <taxon>Actinomycetaceae</taxon>
        <taxon>Actinomyces</taxon>
    </lineage>
</organism>
<feature type="compositionally biased region" description="Polar residues" evidence="1">
    <location>
        <begin position="85"/>
        <end position="99"/>
    </location>
</feature>
<protein>
    <submittedName>
        <fullName evidence="3">Serine/arginine repetitive matrix protein 1</fullName>
    </submittedName>
</protein>
<keyword evidence="2" id="KW-0732">Signal</keyword>
<feature type="compositionally biased region" description="Low complexity" evidence="1">
    <location>
        <begin position="65"/>
        <end position="80"/>
    </location>
</feature>
<name>A0A1Q8VAP7_9ACTO</name>
<reference evidence="3 4" key="1">
    <citation type="submission" date="2016-12" db="EMBL/GenBank/DDBJ databases">
        <title>Genomic Comparison of strains in the 'Actinomyces naeslundii' Group.</title>
        <authorList>
            <person name="Mughal S.R."/>
            <person name="Do T."/>
            <person name="Gilbert S.C."/>
            <person name="Witherden E.A."/>
            <person name="Didelot X."/>
            <person name="Beighton D."/>
        </authorList>
    </citation>
    <scope>NUCLEOTIDE SEQUENCE [LARGE SCALE GENOMIC DNA]</scope>
    <source>
        <strain evidence="3 4">CCUG 33920</strain>
    </source>
</reference>
<feature type="region of interest" description="Disordered" evidence="1">
    <location>
        <begin position="85"/>
        <end position="104"/>
    </location>
</feature>
<dbReference type="OrthoDB" id="3254162at2"/>
<evidence type="ECO:0000313" key="3">
    <source>
        <dbReference type="EMBL" id="OLO45168.1"/>
    </source>
</evidence>
<comment type="caution">
    <text evidence="3">The sequence shown here is derived from an EMBL/GenBank/DDBJ whole genome shotgun (WGS) entry which is preliminary data.</text>
</comment>
<proteinExistence type="predicted"/>
<sequence length="248" mass="26344">MLVAHTPSRTHRLALGLCLTAGLALSACGPAHKGQLTVEPAGASAEASTSSSDTPSSTPSPTPSESPSSTPSTAATWSRPSFTVTNEDSSVWSSSSGRIQKSDNPDITLDEYVVNSNQDCFGYIATDINERYFITRNAIGDKELSDIAIRHQPKLFSDYQITQGPTAVEAVRDDSGNFPGYEAAFSTTATISDTPTPIDGYRFNRRVGERGIGVEVMLMCPQGTLIGLDQWHTILAGIRVQGIDAGAM</sequence>
<gene>
    <name evidence="3" type="ORF">BKH29_04555</name>
</gene>
<feature type="chain" id="PRO_5039376410" evidence="2">
    <location>
        <begin position="27"/>
        <end position="248"/>
    </location>
</feature>
<dbReference type="EMBL" id="MSKJ01000009">
    <property type="protein sequence ID" value="OLO45168.1"/>
    <property type="molecule type" value="Genomic_DNA"/>
</dbReference>
<accession>A0A1Q8VAP7</accession>
<feature type="compositionally biased region" description="Low complexity" evidence="1">
    <location>
        <begin position="39"/>
        <end position="57"/>
    </location>
</feature>
<dbReference type="AlphaFoldDB" id="A0A1Q8VAP7"/>
<dbReference type="RefSeq" id="WP_075376520.1">
    <property type="nucleotide sequence ID" value="NZ_MSKJ01000009.1"/>
</dbReference>
<dbReference type="Proteomes" id="UP000186857">
    <property type="component" value="Unassembled WGS sequence"/>
</dbReference>
<feature type="signal peptide" evidence="2">
    <location>
        <begin position="1"/>
        <end position="26"/>
    </location>
</feature>